<keyword evidence="6 7" id="KW-0472">Membrane</keyword>
<name>A0ABP8CFU0_9FLAO</name>
<evidence type="ECO:0000256" key="6">
    <source>
        <dbReference type="ARBA" id="ARBA00023136"/>
    </source>
</evidence>
<dbReference type="Pfam" id="PF00924">
    <property type="entry name" value="MS_channel_2nd"/>
    <property type="match status" value="1"/>
</dbReference>
<dbReference type="PANTHER" id="PTHR30221">
    <property type="entry name" value="SMALL-CONDUCTANCE MECHANOSENSITIVE CHANNEL"/>
    <property type="match status" value="1"/>
</dbReference>
<evidence type="ECO:0000256" key="1">
    <source>
        <dbReference type="ARBA" id="ARBA00004651"/>
    </source>
</evidence>
<protein>
    <submittedName>
        <fullName evidence="10">Uncharacterized protein</fullName>
    </submittedName>
</protein>
<dbReference type="Gene3D" id="3.30.70.100">
    <property type="match status" value="1"/>
</dbReference>
<comment type="similarity">
    <text evidence="2">Belongs to the MscS (TC 1.A.23) family.</text>
</comment>
<dbReference type="PANTHER" id="PTHR30221:SF1">
    <property type="entry name" value="SMALL-CONDUCTANCE MECHANOSENSITIVE CHANNEL"/>
    <property type="match status" value="1"/>
</dbReference>
<dbReference type="InterPro" id="IPR008910">
    <property type="entry name" value="MSC_TM_helix"/>
</dbReference>
<dbReference type="Proteomes" id="UP001501496">
    <property type="component" value="Unassembled WGS sequence"/>
</dbReference>
<feature type="transmembrane region" description="Helical" evidence="7">
    <location>
        <begin position="68"/>
        <end position="91"/>
    </location>
</feature>
<sequence>MRMQDMEPVKEITNKLDGWLETLINNLPNIAVALVVLIISYFISRLVFRFTLKLTDKRIKQKSISKLVARFTAVIVVLVGLFLALGALNLGKALTGLLTGAGISGLVVGLALQGTLSNTISGIVLAFRKNLRLGDWIETNGYAGEVVDINLNYFVLREADNNTVVIPNKLIIENPFKNYTLTKKMRVSLECGVGYESDLEKVEQVTKDTIAKHYNQKELGKKVEFYYTEFGASSINYLCRFWIEGESGLDRLKAKSNAIINIKKVYNQEGFNIPFPIRTLQVDSPINIQEAERK</sequence>
<evidence type="ECO:0000256" key="5">
    <source>
        <dbReference type="ARBA" id="ARBA00022989"/>
    </source>
</evidence>
<dbReference type="InterPro" id="IPR045275">
    <property type="entry name" value="MscS_archaea/bacteria_type"/>
</dbReference>
<dbReference type="InterPro" id="IPR011014">
    <property type="entry name" value="MscS_channel_TM-2"/>
</dbReference>
<evidence type="ECO:0000256" key="3">
    <source>
        <dbReference type="ARBA" id="ARBA00022475"/>
    </source>
</evidence>
<keyword evidence="11" id="KW-1185">Reference proteome</keyword>
<dbReference type="SUPFAM" id="SSF82861">
    <property type="entry name" value="Mechanosensitive channel protein MscS (YggB), transmembrane region"/>
    <property type="match status" value="1"/>
</dbReference>
<evidence type="ECO:0000256" key="2">
    <source>
        <dbReference type="ARBA" id="ARBA00008017"/>
    </source>
</evidence>
<evidence type="ECO:0000256" key="4">
    <source>
        <dbReference type="ARBA" id="ARBA00022692"/>
    </source>
</evidence>
<keyword evidence="5 7" id="KW-1133">Transmembrane helix</keyword>
<dbReference type="Pfam" id="PF05552">
    <property type="entry name" value="MS_channel_1st_1"/>
    <property type="match status" value="1"/>
</dbReference>
<keyword evidence="4 7" id="KW-0812">Transmembrane</keyword>
<dbReference type="InterPro" id="IPR010920">
    <property type="entry name" value="LSM_dom_sf"/>
</dbReference>
<dbReference type="EMBL" id="BAABCA010000006">
    <property type="protein sequence ID" value="GAA4238761.1"/>
    <property type="molecule type" value="Genomic_DNA"/>
</dbReference>
<dbReference type="InterPro" id="IPR049278">
    <property type="entry name" value="MS_channel_C"/>
</dbReference>
<organism evidence="10 11">
    <name type="scientific">Postechiella marina</name>
    <dbReference type="NCBI Taxonomy" id="943941"/>
    <lineage>
        <taxon>Bacteria</taxon>
        <taxon>Pseudomonadati</taxon>
        <taxon>Bacteroidota</taxon>
        <taxon>Flavobacteriia</taxon>
        <taxon>Flavobacteriales</taxon>
        <taxon>Flavobacteriaceae</taxon>
        <taxon>Postechiella</taxon>
    </lineage>
</organism>
<evidence type="ECO:0000259" key="9">
    <source>
        <dbReference type="Pfam" id="PF21082"/>
    </source>
</evidence>
<keyword evidence="3" id="KW-1003">Cell membrane</keyword>
<feature type="transmembrane region" description="Helical" evidence="7">
    <location>
        <begin position="103"/>
        <end position="127"/>
    </location>
</feature>
<dbReference type="RefSeq" id="WP_344789191.1">
    <property type="nucleotide sequence ID" value="NZ_BAABCA010000006.1"/>
</dbReference>
<dbReference type="InterPro" id="IPR023408">
    <property type="entry name" value="MscS_beta-dom_sf"/>
</dbReference>
<feature type="domain" description="Mechanosensitive ion channel MscS" evidence="8">
    <location>
        <begin position="115"/>
        <end position="180"/>
    </location>
</feature>
<feature type="transmembrane region" description="Helical" evidence="7">
    <location>
        <begin position="30"/>
        <end position="48"/>
    </location>
</feature>
<dbReference type="SUPFAM" id="SSF50182">
    <property type="entry name" value="Sm-like ribonucleoproteins"/>
    <property type="match status" value="1"/>
</dbReference>
<dbReference type="Pfam" id="PF21082">
    <property type="entry name" value="MS_channel_3rd"/>
    <property type="match status" value="1"/>
</dbReference>
<dbReference type="InterPro" id="IPR006685">
    <property type="entry name" value="MscS_channel_2nd"/>
</dbReference>
<evidence type="ECO:0000313" key="11">
    <source>
        <dbReference type="Proteomes" id="UP001501496"/>
    </source>
</evidence>
<feature type="domain" description="Mechanosensitive ion channel MscS C-terminal" evidence="9">
    <location>
        <begin position="188"/>
        <end position="272"/>
    </location>
</feature>
<evidence type="ECO:0000256" key="7">
    <source>
        <dbReference type="SAM" id="Phobius"/>
    </source>
</evidence>
<reference evidence="11" key="1">
    <citation type="journal article" date="2019" name="Int. J. Syst. Evol. Microbiol.">
        <title>The Global Catalogue of Microorganisms (GCM) 10K type strain sequencing project: providing services to taxonomists for standard genome sequencing and annotation.</title>
        <authorList>
            <consortium name="The Broad Institute Genomics Platform"/>
            <consortium name="The Broad Institute Genome Sequencing Center for Infectious Disease"/>
            <person name="Wu L."/>
            <person name="Ma J."/>
        </authorList>
    </citation>
    <scope>NUCLEOTIDE SEQUENCE [LARGE SCALE GENOMIC DNA]</scope>
    <source>
        <strain evidence="11">JCM 17630</strain>
    </source>
</reference>
<gene>
    <name evidence="10" type="ORF">GCM10022291_30500</name>
</gene>
<dbReference type="Gene3D" id="2.30.30.60">
    <property type="match status" value="1"/>
</dbReference>
<accession>A0ABP8CFU0</accession>
<evidence type="ECO:0000313" key="10">
    <source>
        <dbReference type="EMBL" id="GAA4238761.1"/>
    </source>
</evidence>
<evidence type="ECO:0000259" key="8">
    <source>
        <dbReference type="Pfam" id="PF00924"/>
    </source>
</evidence>
<proteinExistence type="inferred from homology"/>
<dbReference type="Gene3D" id="1.10.287.1260">
    <property type="match status" value="1"/>
</dbReference>
<comment type="subcellular location">
    <subcellularLocation>
        <location evidence="1">Cell membrane</location>
        <topology evidence="1">Multi-pass membrane protein</topology>
    </subcellularLocation>
</comment>
<comment type="caution">
    <text evidence="10">The sequence shown here is derived from an EMBL/GenBank/DDBJ whole genome shotgun (WGS) entry which is preliminary data.</text>
</comment>
<dbReference type="SUPFAM" id="SSF82689">
    <property type="entry name" value="Mechanosensitive channel protein MscS (YggB), C-terminal domain"/>
    <property type="match status" value="1"/>
</dbReference>
<dbReference type="InterPro" id="IPR011066">
    <property type="entry name" value="MscS_channel_C_sf"/>
</dbReference>